<evidence type="ECO:0008006" key="4">
    <source>
        <dbReference type="Google" id="ProtNLM"/>
    </source>
</evidence>
<evidence type="ECO:0000313" key="3">
    <source>
        <dbReference type="Proteomes" id="UP000319213"/>
    </source>
</evidence>
<comment type="caution">
    <text evidence="2">The sequence shown here is derived from an EMBL/GenBank/DDBJ whole genome shotgun (WGS) entry which is preliminary data.</text>
</comment>
<name>A0A543J0N4_9ACTN</name>
<dbReference type="Proteomes" id="UP000319213">
    <property type="component" value="Unassembled WGS sequence"/>
</dbReference>
<accession>A0A543J0N4</accession>
<sequence length="158" mass="17562">MRAVRSLAILLPLALAVSCSSGEPSFEDAAAELQKDVQRLESHEFFKNPLLELRILQRGDKDIPCGEGGFRRVMRATANEDRDDDAVDSHLDRAQRLMENVLAQDFGYELALDPGQQDAQEGRFIQGEKKDAGLQVSAYVSPEKPTWRLQIMTACLSG</sequence>
<keyword evidence="1" id="KW-0732">Signal</keyword>
<proteinExistence type="predicted"/>
<feature type="chain" id="PRO_5038406538" description="Lipoprotein" evidence="1">
    <location>
        <begin position="23"/>
        <end position="158"/>
    </location>
</feature>
<evidence type="ECO:0000256" key="1">
    <source>
        <dbReference type="SAM" id="SignalP"/>
    </source>
</evidence>
<dbReference type="AlphaFoldDB" id="A0A543J0N4"/>
<feature type="signal peptide" evidence="1">
    <location>
        <begin position="1"/>
        <end position="22"/>
    </location>
</feature>
<keyword evidence="3" id="KW-1185">Reference proteome</keyword>
<organism evidence="2 3">
    <name type="scientific">Thermopolyspora flexuosa</name>
    <dbReference type="NCBI Taxonomy" id="103836"/>
    <lineage>
        <taxon>Bacteria</taxon>
        <taxon>Bacillati</taxon>
        <taxon>Actinomycetota</taxon>
        <taxon>Actinomycetes</taxon>
        <taxon>Streptosporangiales</taxon>
        <taxon>Streptosporangiaceae</taxon>
        <taxon>Thermopolyspora</taxon>
    </lineage>
</organism>
<gene>
    <name evidence="2" type="ORF">FHX40_3116</name>
</gene>
<dbReference type="EMBL" id="VFPQ01000001">
    <property type="protein sequence ID" value="TQM76382.1"/>
    <property type="molecule type" value="Genomic_DNA"/>
</dbReference>
<dbReference type="PROSITE" id="PS51257">
    <property type="entry name" value="PROKAR_LIPOPROTEIN"/>
    <property type="match status" value="1"/>
</dbReference>
<reference evidence="2 3" key="1">
    <citation type="submission" date="2019-06" db="EMBL/GenBank/DDBJ databases">
        <title>Sequencing the genomes of 1000 actinobacteria strains.</title>
        <authorList>
            <person name="Klenk H.-P."/>
        </authorList>
    </citation>
    <scope>NUCLEOTIDE SEQUENCE [LARGE SCALE GENOMIC DNA]</scope>
    <source>
        <strain evidence="2 3">DSM 43186</strain>
    </source>
</reference>
<evidence type="ECO:0000313" key="2">
    <source>
        <dbReference type="EMBL" id="TQM76382.1"/>
    </source>
</evidence>
<protein>
    <recommendedName>
        <fullName evidence="4">Lipoprotein</fullName>
    </recommendedName>
</protein>